<proteinExistence type="predicted"/>
<feature type="region of interest" description="Disordered" evidence="2">
    <location>
        <begin position="34"/>
        <end position="57"/>
    </location>
</feature>
<organism evidence="3">
    <name type="scientific">Spongospora subterranea</name>
    <dbReference type="NCBI Taxonomy" id="70186"/>
    <lineage>
        <taxon>Eukaryota</taxon>
        <taxon>Sar</taxon>
        <taxon>Rhizaria</taxon>
        <taxon>Endomyxa</taxon>
        <taxon>Phytomyxea</taxon>
        <taxon>Plasmodiophorida</taxon>
        <taxon>Plasmodiophoridae</taxon>
        <taxon>Spongospora</taxon>
    </lineage>
</organism>
<name>A0A0H5R9N2_9EUKA</name>
<feature type="coiled-coil region" evidence="1">
    <location>
        <begin position="238"/>
        <end position="265"/>
    </location>
</feature>
<evidence type="ECO:0000313" key="3">
    <source>
        <dbReference type="EMBL" id="CRZ10392.1"/>
    </source>
</evidence>
<feature type="coiled-coil region" evidence="1">
    <location>
        <begin position="109"/>
        <end position="194"/>
    </location>
</feature>
<evidence type="ECO:0000256" key="1">
    <source>
        <dbReference type="SAM" id="Coils"/>
    </source>
</evidence>
<evidence type="ECO:0000256" key="2">
    <source>
        <dbReference type="SAM" id="MobiDB-lite"/>
    </source>
</evidence>
<dbReference type="AlphaFoldDB" id="A0A0H5R9N2"/>
<dbReference type="EMBL" id="HACM01009950">
    <property type="protein sequence ID" value="CRZ10392.1"/>
    <property type="molecule type" value="Transcribed_RNA"/>
</dbReference>
<sequence>MSEVEVGANGRLSSLRVQQRFLLESLESVKSQLSQTQTQLNQSEHRREEAERQKSHSEAAFASKFAVHCASVDLEQARNRAKISELQDQIFCLQNNKNRDLKTVEEPIISSLSDSLKEKDEEIGLLRQEIDRFQRLQQVHREQVGEVLTAMRSEREYRSMEREVVASRANTAQYHMQEEQIVALQHKISRLEASNADMAGQVEALRPAQETIAQWNAAFRRCFGSNSDPDPVNLITLYSRLQQDLDQANNRLVQSEARVKELVSENAILIESGPAHASVLKAAQHRAATLHRQLSLSMANEAMLKASNQNLKDIVASFEGEYSQIIAGKAVDSESAKVHEQLELLRSNIVDTIDLRDQIVALSKENKDFRTGQLS</sequence>
<feature type="compositionally biased region" description="Basic and acidic residues" evidence="2">
    <location>
        <begin position="43"/>
        <end position="57"/>
    </location>
</feature>
<accession>A0A0H5R9N2</accession>
<reference evidence="3" key="1">
    <citation type="submission" date="2015-04" db="EMBL/GenBank/DDBJ databases">
        <title>The genome sequence of the plant pathogenic Rhizarian Plasmodiophora brassicae reveals insights in its biotrophic life cycle and the origin of chitin synthesis.</title>
        <authorList>
            <person name="Schwelm A."/>
            <person name="Fogelqvist J."/>
            <person name="Knaust A."/>
            <person name="Julke S."/>
            <person name="Lilja T."/>
            <person name="Dhandapani V."/>
            <person name="Bonilla-Rosso G."/>
            <person name="Karlsson M."/>
            <person name="Shevchenko A."/>
            <person name="Choi S.R."/>
            <person name="Kim H.G."/>
            <person name="Park J.Y."/>
            <person name="Lim Y.P."/>
            <person name="Ludwig-Muller J."/>
            <person name="Dixelius C."/>
        </authorList>
    </citation>
    <scope>NUCLEOTIDE SEQUENCE</scope>
    <source>
        <tissue evidence="3">Potato root galls</tissue>
    </source>
</reference>
<protein>
    <submittedName>
        <fullName evidence="3">Uncharacterized protein</fullName>
    </submittedName>
</protein>
<keyword evidence="1" id="KW-0175">Coiled coil</keyword>